<proteinExistence type="predicted"/>
<evidence type="ECO:0000259" key="4">
    <source>
        <dbReference type="Pfam" id="PF10566"/>
    </source>
</evidence>
<dbReference type="PANTHER" id="PTHR35803">
    <property type="entry name" value="GLUCAN 1,4-ALPHA-GLUCOSIDASE SUSB-RELATED"/>
    <property type="match status" value="1"/>
</dbReference>
<comment type="subunit">
    <text evidence="2">Monomer.</text>
</comment>
<dbReference type="Gene3D" id="2.70.98.10">
    <property type="match status" value="1"/>
</dbReference>
<feature type="domain" description="Glycosyl-hydrolase 97 N-terminal" evidence="5">
    <location>
        <begin position="30"/>
        <end position="297"/>
    </location>
</feature>
<dbReference type="Pfam" id="PF14508">
    <property type="entry name" value="GH97_N"/>
    <property type="match status" value="1"/>
</dbReference>
<sequence length="709" mass="80622">MRSIVLTVISLLVLSFVSCKKENKKEPTQVMSPGKNISVDFFLTTNGTPAYKVFHKEETVIDTSLLGFELKEAKPLQDNFKLVASSVSSFDETWKMPWGEQEEVINNYNELELSLQEINEPFRKLNVIFRVYDDGLGFRYEFPEQENLKEVIITDENTQFNLTGDHKVWWIPGDWDIYEHLYNTTKFSEIDALSKKGHENLAQTYIPENAVNTPVTMRTDKGLHLSFHEAALIDYAGMTLKVDKENLLMQSELVGSDITGYKVKRELPFETPWRTIQIAEKAGDLIESKLIVNLNEPNKLGDITWFKPMKYTGIWWEMHLGKSTWDYSAQQDMTSFTTNAKPHGKHGATTENAKAFIDFSAKNNIGGVLVEGWNTGWEHWIGFEDREGVFDFVTPYPDYDLQEVVKYGKEKGVEIIMHHETSAAPRTYKKQQDTAYVLMNSLGIHSVKSGYVGKIIPKGEYHHGQWMVNHYNNAAIKAAKYEVAVNAHEPIKATGLRRTYPNIISREGLRGQEFNAWASDGGNPPEHLPIVAFTRMLAGPIDYTPGIFNIKFNNYKENNQVNTTLAQQLALYVVIYSPIQMAADLIEHYEAKPEALQFIRDVGVDWKQTKVLNGEVGDFVTIAREEKNTGNWFLGSITDENEREFNVKLDFLKPGTKYKAIMYADAEDAHWDKNPEAIKISEIEADNTTSLHIKLAPGGGVAVSLIEMK</sequence>
<dbReference type="KEGG" id="fbm:MQE35_05720"/>
<dbReference type="Proteomes" id="UP000831290">
    <property type="component" value="Chromosome"/>
</dbReference>
<evidence type="ECO:0000256" key="1">
    <source>
        <dbReference type="ARBA" id="ARBA00001913"/>
    </source>
</evidence>
<evidence type="ECO:0000313" key="8">
    <source>
        <dbReference type="Proteomes" id="UP000831290"/>
    </source>
</evidence>
<dbReference type="RefSeq" id="WP_255845407.1">
    <property type="nucleotide sequence ID" value="NZ_CP094358.1"/>
</dbReference>
<keyword evidence="3" id="KW-0106">Calcium</keyword>
<dbReference type="AlphaFoldDB" id="A0A9E7D0W4"/>
<evidence type="ECO:0000256" key="3">
    <source>
        <dbReference type="ARBA" id="ARBA00022837"/>
    </source>
</evidence>
<feature type="domain" description="Glycosyl-hydrolase 97 C-terminal oligomerisation" evidence="6">
    <location>
        <begin position="605"/>
        <end position="705"/>
    </location>
</feature>
<dbReference type="Pfam" id="PF10566">
    <property type="entry name" value="Glyco_hydro_97"/>
    <property type="match status" value="1"/>
</dbReference>
<dbReference type="Gene3D" id="3.20.20.70">
    <property type="entry name" value="Aldolase class I"/>
    <property type="match status" value="1"/>
</dbReference>
<evidence type="ECO:0000259" key="6">
    <source>
        <dbReference type="Pfam" id="PF14509"/>
    </source>
</evidence>
<dbReference type="InterPro" id="IPR052720">
    <property type="entry name" value="Glycosyl_hydrolase_97"/>
</dbReference>
<dbReference type="InterPro" id="IPR013785">
    <property type="entry name" value="Aldolase_TIM"/>
</dbReference>
<dbReference type="InterPro" id="IPR029483">
    <property type="entry name" value="GH97_C"/>
</dbReference>
<dbReference type="InterPro" id="IPR019563">
    <property type="entry name" value="GH97_catalytic"/>
</dbReference>
<dbReference type="InterPro" id="IPR029486">
    <property type="entry name" value="GH97_N"/>
</dbReference>
<protein>
    <submittedName>
        <fullName evidence="7">Glycoside hydrolase family 97 protein</fullName>
    </submittedName>
</protein>
<comment type="cofactor">
    <cofactor evidence="1">
        <name>Ca(2+)</name>
        <dbReference type="ChEBI" id="CHEBI:29108"/>
    </cofactor>
</comment>
<name>A0A9E7D0W4_9FLAO</name>
<dbReference type="InterPro" id="IPR014718">
    <property type="entry name" value="GH-type_carb-bd"/>
</dbReference>
<dbReference type="GO" id="GO:0030246">
    <property type="term" value="F:carbohydrate binding"/>
    <property type="evidence" value="ECO:0007669"/>
    <property type="project" value="InterPro"/>
</dbReference>
<organism evidence="7 8">
    <name type="scientific">Abyssalbus ytuae</name>
    <dbReference type="NCBI Taxonomy" id="2926907"/>
    <lineage>
        <taxon>Bacteria</taxon>
        <taxon>Pseudomonadati</taxon>
        <taxon>Bacteroidota</taxon>
        <taxon>Flavobacteriia</taxon>
        <taxon>Flavobacteriales</taxon>
        <taxon>Flavobacteriaceae</taxon>
        <taxon>Abyssalbus</taxon>
    </lineage>
</organism>
<keyword evidence="8" id="KW-1185">Reference proteome</keyword>
<keyword evidence="7" id="KW-0378">Hydrolase</keyword>
<dbReference type="PANTHER" id="PTHR35803:SF1">
    <property type="entry name" value="GLUCAN 1,4-ALPHA-GLUCOSIDASE SUSB"/>
    <property type="match status" value="1"/>
</dbReference>
<feature type="domain" description="Glycosyl-hydrolase 97 catalytic" evidence="4">
    <location>
        <begin position="315"/>
        <end position="508"/>
    </location>
</feature>
<reference evidence="7" key="1">
    <citation type="submission" date="2022-03" db="EMBL/GenBank/DDBJ databases">
        <title>Description of Abyssus ytuae gen. nov., sp. nov., a novel member of the family Flavobacteriaceae isolated from the sediment of Mariana Trench.</title>
        <authorList>
            <person name="Zhang J."/>
            <person name="Xu X."/>
        </authorList>
    </citation>
    <scope>NUCLEOTIDE SEQUENCE</scope>
    <source>
        <strain evidence="7">MT3330</strain>
    </source>
</reference>
<evidence type="ECO:0000256" key="2">
    <source>
        <dbReference type="ARBA" id="ARBA00011245"/>
    </source>
</evidence>
<gene>
    <name evidence="7" type="ORF">MQE35_05720</name>
</gene>
<dbReference type="Pfam" id="PF14509">
    <property type="entry name" value="GH97_C"/>
    <property type="match status" value="1"/>
</dbReference>
<dbReference type="GO" id="GO:0016787">
    <property type="term" value="F:hydrolase activity"/>
    <property type="evidence" value="ECO:0007669"/>
    <property type="project" value="UniProtKB-KW"/>
</dbReference>
<evidence type="ECO:0000259" key="5">
    <source>
        <dbReference type="Pfam" id="PF14508"/>
    </source>
</evidence>
<dbReference type="PROSITE" id="PS51257">
    <property type="entry name" value="PROKAR_LIPOPROTEIN"/>
    <property type="match status" value="1"/>
</dbReference>
<accession>A0A9E7D0W4</accession>
<dbReference type="EMBL" id="CP094358">
    <property type="protein sequence ID" value="UOB18790.1"/>
    <property type="molecule type" value="Genomic_DNA"/>
</dbReference>
<evidence type="ECO:0000313" key="7">
    <source>
        <dbReference type="EMBL" id="UOB18790.1"/>
    </source>
</evidence>